<reference evidence="1" key="2">
    <citation type="journal article" date="2015" name="Fish Shellfish Immunol.">
        <title>Early steps in the European eel (Anguilla anguilla)-Vibrio vulnificus interaction in the gills: Role of the RtxA13 toxin.</title>
        <authorList>
            <person name="Callol A."/>
            <person name="Pajuelo D."/>
            <person name="Ebbesson L."/>
            <person name="Teles M."/>
            <person name="MacKenzie S."/>
            <person name="Amaro C."/>
        </authorList>
    </citation>
    <scope>NUCLEOTIDE SEQUENCE</scope>
</reference>
<evidence type="ECO:0000313" key="1">
    <source>
        <dbReference type="EMBL" id="JAH93629.1"/>
    </source>
</evidence>
<reference evidence="1" key="1">
    <citation type="submission" date="2014-11" db="EMBL/GenBank/DDBJ databases">
        <authorList>
            <person name="Amaro Gonzalez C."/>
        </authorList>
    </citation>
    <scope>NUCLEOTIDE SEQUENCE</scope>
</reference>
<dbReference type="AlphaFoldDB" id="A0A0E9WT74"/>
<accession>A0A0E9WT74</accession>
<sequence length="81" mass="9257">MHFQQSFCPNQTCVNKSQKRLENKYNRSKVKNILHEGSTEAVPTSLQTGTKRNWPVSVLIFFKIGCKHSVLVEVQPKCIPV</sequence>
<name>A0A0E9WT74_ANGAN</name>
<protein>
    <submittedName>
        <fullName evidence="1">Uncharacterized protein</fullName>
    </submittedName>
</protein>
<proteinExistence type="predicted"/>
<organism evidence="1">
    <name type="scientific">Anguilla anguilla</name>
    <name type="common">European freshwater eel</name>
    <name type="synonym">Muraena anguilla</name>
    <dbReference type="NCBI Taxonomy" id="7936"/>
    <lineage>
        <taxon>Eukaryota</taxon>
        <taxon>Metazoa</taxon>
        <taxon>Chordata</taxon>
        <taxon>Craniata</taxon>
        <taxon>Vertebrata</taxon>
        <taxon>Euteleostomi</taxon>
        <taxon>Actinopterygii</taxon>
        <taxon>Neopterygii</taxon>
        <taxon>Teleostei</taxon>
        <taxon>Anguilliformes</taxon>
        <taxon>Anguillidae</taxon>
        <taxon>Anguilla</taxon>
    </lineage>
</organism>
<dbReference type="EMBL" id="GBXM01014948">
    <property type="protein sequence ID" value="JAH93629.1"/>
    <property type="molecule type" value="Transcribed_RNA"/>
</dbReference>